<proteinExistence type="predicted"/>
<protein>
    <submittedName>
        <fullName evidence="1">Uncharacterized protein</fullName>
    </submittedName>
</protein>
<reference evidence="1 2" key="2">
    <citation type="journal article" date="2017" name="Front. Plant Sci.">
        <title>Gene Classification and Mining of Molecular Markers Useful in Red Clover (Trifolium pratense) Breeding.</title>
        <authorList>
            <person name="Istvanek J."/>
            <person name="Dluhosova J."/>
            <person name="Dluhos P."/>
            <person name="Patkova L."/>
            <person name="Nedelnik J."/>
            <person name="Repkova J."/>
        </authorList>
    </citation>
    <scope>NUCLEOTIDE SEQUENCE [LARGE SCALE GENOMIC DNA]</scope>
    <source>
        <strain evidence="2">cv. Tatra</strain>
        <tissue evidence="1">Young leaves</tissue>
    </source>
</reference>
<sequence length="60" mass="6921">MHTRVMNTRQGGRNINCWNGTGVDRDKVDHLCAIKIVERFDMNGNVTEVVNFNEVENKML</sequence>
<dbReference type="Proteomes" id="UP000236291">
    <property type="component" value="Unassembled WGS sequence"/>
</dbReference>
<name>A0A2K3NYW0_TRIPR</name>
<comment type="caution">
    <text evidence="1">The sequence shown here is derived from an EMBL/GenBank/DDBJ whole genome shotgun (WGS) entry which is preliminary data.</text>
</comment>
<organism evidence="1 2">
    <name type="scientific">Trifolium pratense</name>
    <name type="common">Red clover</name>
    <dbReference type="NCBI Taxonomy" id="57577"/>
    <lineage>
        <taxon>Eukaryota</taxon>
        <taxon>Viridiplantae</taxon>
        <taxon>Streptophyta</taxon>
        <taxon>Embryophyta</taxon>
        <taxon>Tracheophyta</taxon>
        <taxon>Spermatophyta</taxon>
        <taxon>Magnoliopsida</taxon>
        <taxon>eudicotyledons</taxon>
        <taxon>Gunneridae</taxon>
        <taxon>Pentapetalae</taxon>
        <taxon>rosids</taxon>
        <taxon>fabids</taxon>
        <taxon>Fabales</taxon>
        <taxon>Fabaceae</taxon>
        <taxon>Papilionoideae</taxon>
        <taxon>50 kb inversion clade</taxon>
        <taxon>NPAAA clade</taxon>
        <taxon>Hologalegina</taxon>
        <taxon>IRL clade</taxon>
        <taxon>Trifolieae</taxon>
        <taxon>Trifolium</taxon>
    </lineage>
</organism>
<evidence type="ECO:0000313" key="2">
    <source>
        <dbReference type="Proteomes" id="UP000236291"/>
    </source>
</evidence>
<dbReference type="EMBL" id="ASHM01002367">
    <property type="protein sequence ID" value="PNY08218.1"/>
    <property type="molecule type" value="Genomic_DNA"/>
</dbReference>
<accession>A0A2K3NYW0</accession>
<dbReference type="AlphaFoldDB" id="A0A2K3NYW0"/>
<gene>
    <name evidence="1" type="ORF">L195_g004732</name>
</gene>
<reference evidence="1 2" key="1">
    <citation type="journal article" date="2014" name="Am. J. Bot.">
        <title>Genome assembly and annotation for red clover (Trifolium pratense; Fabaceae).</title>
        <authorList>
            <person name="Istvanek J."/>
            <person name="Jaros M."/>
            <person name="Krenek A."/>
            <person name="Repkova J."/>
        </authorList>
    </citation>
    <scope>NUCLEOTIDE SEQUENCE [LARGE SCALE GENOMIC DNA]</scope>
    <source>
        <strain evidence="2">cv. Tatra</strain>
        <tissue evidence="1">Young leaves</tissue>
    </source>
</reference>
<evidence type="ECO:0000313" key="1">
    <source>
        <dbReference type="EMBL" id="PNY08218.1"/>
    </source>
</evidence>